<dbReference type="CDD" id="cd00995">
    <property type="entry name" value="PBP2_NikA_DppA_OppA_like"/>
    <property type="match status" value="1"/>
</dbReference>
<evidence type="ECO:0000313" key="6">
    <source>
        <dbReference type="EMBL" id="EFW30132.1"/>
    </source>
</evidence>
<name>E7N123_9FIRM</name>
<gene>
    <name evidence="6" type="ORF">HMPREF9555_00674</name>
</gene>
<dbReference type="GO" id="GO:0015833">
    <property type="term" value="P:peptide transport"/>
    <property type="evidence" value="ECO:0007669"/>
    <property type="project" value="TreeGrafter"/>
</dbReference>
<dbReference type="InterPro" id="IPR039424">
    <property type="entry name" value="SBP_5"/>
</dbReference>
<comment type="subcellular location">
    <subcellularLocation>
        <location evidence="1">Cell membrane</location>
        <topology evidence="1">Lipid-anchor</topology>
    </subcellularLocation>
</comment>
<dbReference type="STRING" id="749551.HMPREF9555_00674"/>
<dbReference type="PANTHER" id="PTHR30290">
    <property type="entry name" value="PERIPLASMIC BINDING COMPONENT OF ABC TRANSPORTER"/>
    <property type="match status" value="1"/>
</dbReference>
<dbReference type="Gene3D" id="3.40.190.10">
    <property type="entry name" value="Periplasmic binding protein-like II"/>
    <property type="match status" value="1"/>
</dbReference>
<organism evidence="6 7">
    <name type="scientific">Selenomonas artemidis F0399</name>
    <dbReference type="NCBI Taxonomy" id="749551"/>
    <lineage>
        <taxon>Bacteria</taxon>
        <taxon>Bacillati</taxon>
        <taxon>Bacillota</taxon>
        <taxon>Negativicutes</taxon>
        <taxon>Selenomonadales</taxon>
        <taxon>Selenomonadaceae</taxon>
        <taxon>Selenomonas</taxon>
    </lineage>
</organism>
<keyword evidence="3 4" id="KW-0732">Signal</keyword>
<dbReference type="Proteomes" id="UP000004633">
    <property type="component" value="Unassembled WGS sequence"/>
</dbReference>
<dbReference type="HOGENOM" id="CLU_017028_7_3_9"/>
<evidence type="ECO:0000256" key="4">
    <source>
        <dbReference type="SAM" id="SignalP"/>
    </source>
</evidence>
<evidence type="ECO:0000256" key="3">
    <source>
        <dbReference type="ARBA" id="ARBA00022729"/>
    </source>
</evidence>
<dbReference type="Pfam" id="PF00496">
    <property type="entry name" value="SBP_bac_5"/>
    <property type="match status" value="1"/>
</dbReference>
<feature type="domain" description="Solute-binding protein family 5" evidence="5">
    <location>
        <begin position="78"/>
        <end position="441"/>
    </location>
</feature>
<dbReference type="PIRSF" id="PIRSF002741">
    <property type="entry name" value="MppA"/>
    <property type="match status" value="1"/>
</dbReference>
<reference evidence="6 7" key="1">
    <citation type="submission" date="2010-08" db="EMBL/GenBank/DDBJ databases">
        <authorList>
            <person name="Weinstock G."/>
            <person name="Sodergren E."/>
            <person name="Clifton S."/>
            <person name="Fulton L."/>
            <person name="Fulton B."/>
            <person name="Courtney L."/>
            <person name="Fronick C."/>
            <person name="Harrison M."/>
            <person name="Strong C."/>
            <person name="Farmer C."/>
            <person name="Delahaunty K."/>
            <person name="Markovic C."/>
            <person name="Hall O."/>
            <person name="Minx P."/>
            <person name="Tomlinson C."/>
            <person name="Mitreva M."/>
            <person name="Hou S."/>
            <person name="Chen J."/>
            <person name="Wollam A."/>
            <person name="Pepin K.H."/>
            <person name="Johnson M."/>
            <person name="Bhonagiri V."/>
            <person name="Zhang X."/>
            <person name="Suruliraj S."/>
            <person name="Warren W."/>
            <person name="Chinwalla A."/>
            <person name="Mardis E.R."/>
            <person name="Wilson R.K."/>
        </authorList>
    </citation>
    <scope>NUCLEOTIDE SEQUENCE [LARGE SCALE GENOMIC DNA]</scope>
    <source>
        <strain evidence="6 7">F0399</strain>
    </source>
</reference>
<comment type="caution">
    <text evidence="6">The sequence shown here is derived from an EMBL/GenBank/DDBJ whole genome shotgun (WGS) entry which is preliminary data.</text>
</comment>
<proteinExistence type="inferred from homology"/>
<dbReference type="SUPFAM" id="SSF53850">
    <property type="entry name" value="Periplasmic binding protein-like II"/>
    <property type="match status" value="1"/>
</dbReference>
<comment type="similarity">
    <text evidence="2">Belongs to the bacterial solute-binding protein 5 family.</text>
</comment>
<evidence type="ECO:0000256" key="1">
    <source>
        <dbReference type="ARBA" id="ARBA00004193"/>
    </source>
</evidence>
<dbReference type="GO" id="GO:1904680">
    <property type="term" value="F:peptide transmembrane transporter activity"/>
    <property type="evidence" value="ECO:0007669"/>
    <property type="project" value="TreeGrafter"/>
</dbReference>
<keyword evidence="7" id="KW-1185">Reference proteome</keyword>
<feature type="signal peptide" evidence="4">
    <location>
        <begin position="1"/>
        <end position="28"/>
    </location>
</feature>
<dbReference type="RefSeq" id="WP_009349352.1">
    <property type="nucleotide sequence ID" value="NZ_GL638132.1"/>
</dbReference>
<dbReference type="PROSITE" id="PS01040">
    <property type="entry name" value="SBP_BACTERIAL_5"/>
    <property type="match status" value="1"/>
</dbReference>
<dbReference type="InterPro" id="IPR000914">
    <property type="entry name" value="SBP_5_dom"/>
</dbReference>
<dbReference type="EMBL" id="AECV01000008">
    <property type="protein sequence ID" value="EFW30132.1"/>
    <property type="molecule type" value="Genomic_DNA"/>
</dbReference>
<dbReference type="GO" id="GO:0043190">
    <property type="term" value="C:ATP-binding cassette (ABC) transporter complex"/>
    <property type="evidence" value="ECO:0007669"/>
    <property type="project" value="InterPro"/>
</dbReference>
<dbReference type="Gene3D" id="3.10.105.10">
    <property type="entry name" value="Dipeptide-binding Protein, Domain 3"/>
    <property type="match status" value="1"/>
</dbReference>
<dbReference type="AlphaFoldDB" id="E7N123"/>
<sequence length="522" mass="58951">MRRLRFYLRKCRLLAVFLALWLAVLAGAVQQDKSAHPAEITLAAPRDLAPGEKDPYYISSIGMVWEPLVGVDADGHLRGVLAASWQANEDATVWRFKLRRGISFQDGEPFDADAVVANFRRWENMGYRLSSFYGFLLARVYPGYAGIEKIADDEVELRFSEPQPMLVYRMINFSSPMFSPKCFDIESGDFTGYAVGTGPFAIVDRKPGQYVVLKRFDGYHGTPAKSEYIRLVSMPNAATRFSALRAGEVEGVLDLGSLTPSLTLALLRDPRFAVSSNRNTINQYVTVNQSRFPFSDVRMMRAISLLIDREAIVRYYFNGQSEPTMNLLNRCNPFYKEIPLVHDEAEAVRLADEVMGGETYRATFLIPQYGLSRYSYKEVVEYLQAALRKLHVEARILILDSATHSKYMSAGNYDFSIGTHGLANYAPETLMESYMATWGSNNKLYHVGYENPAADAVFKELPEVIDMDRRRAYYDELQDMAVEAPPLIPFGSDNNVVVYNAAELTGYNATTYGITLDQVERR</sequence>
<accession>E7N123</accession>
<evidence type="ECO:0000259" key="5">
    <source>
        <dbReference type="Pfam" id="PF00496"/>
    </source>
</evidence>
<dbReference type="Gene3D" id="3.90.76.10">
    <property type="entry name" value="Dipeptide-binding Protein, Domain 1"/>
    <property type="match status" value="1"/>
</dbReference>
<dbReference type="InterPro" id="IPR023765">
    <property type="entry name" value="SBP_5_CS"/>
</dbReference>
<dbReference type="InterPro" id="IPR030678">
    <property type="entry name" value="Peptide/Ni-bd"/>
</dbReference>
<dbReference type="GO" id="GO:0042597">
    <property type="term" value="C:periplasmic space"/>
    <property type="evidence" value="ECO:0007669"/>
    <property type="project" value="UniProtKB-ARBA"/>
</dbReference>
<protein>
    <submittedName>
        <fullName evidence="6">ABC transporter, substrate-binding protein, family 5</fullName>
    </submittedName>
</protein>
<feature type="chain" id="PRO_5039111847" evidence="4">
    <location>
        <begin position="29"/>
        <end position="522"/>
    </location>
</feature>
<evidence type="ECO:0000313" key="7">
    <source>
        <dbReference type="Proteomes" id="UP000004633"/>
    </source>
</evidence>
<evidence type="ECO:0000256" key="2">
    <source>
        <dbReference type="ARBA" id="ARBA00005695"/>
    </source>
</evidence>